<dbReference type="Proteomes" id="UP000789920">
    <property type="component" value="Unassembled WGS sequence"/>
</dbReference>
<accession>A0ACA9KM56</accession>
<sequence>SNNFKQLIETEEPQLIGFLDEMTNALLNNFYCFNINDFHDIHTLRQPNNTTLSTANHLATCVTKPIENQQPILAILNNHSFF</sequence>
<keyword evidence="2" id="KW-1185">Reference proteome</keyword>
<evidence type="ECO:0000313" key="2">
    <source>
        <dbReference type="Proteomes" id="UP000789920"/>
    </source>
</evidence>
<reference evidence="1" key="1">
    <citation type="submission" date="2021-06" db="EMBL/GenBank/DDBJ databases">
        <authorList>
            <person name="Kallberg Y."/>
            <person name="Tangrot J."/>
            <person name="Rosling A."/>
        </authorList>
    </citation>
    <scope>NUCLEOTIDE SEQUENCE</scope>
    <source>
        <strain evidence="1">MA461A</strain>
    </source>
</reference>
<proteinExistence type="predicted"/>
<gene>
    <name evidence="1" type="ORF">RPERSI_LOCUS976</name>
</gene>
<feature type="non-terminal residue" evidence="1">
    <location>
        <position position="1"/>
    </location>
</feature>
<comment type="caution">
    <text evidence="1">The sequence shown here is derived from an EMBL/GenBank/DDBJ whole genome shotgun (WGS) entry which is preliminary data.</text>
</comment>
<dbReference type="EMBL" id="CAJVQC010000796">
    <property type="protein sequence ID" value="CAG8480802.1"/>
    <property type="molecule type" value="Genomic_DNA"/>
</dbReference>
<organism evidence="1 2">
    <name type="scientific">Racocetra persica</name>
    <dbReference type="NCBI Taxonomy" id="160502"/>
    <lineage>
        <taxon>Eukaryota</taxon>
        <taxon>Fungi</taxon>
        <taxon>Fungi incertae sedis</taxon>
        <taxon>Mucoromycota</taxon>
        <taxon>Glomeromycotina</taxon>
        <taxon>Glomeromycetes</taxon>
        <taxon>Diversisporales</taxon>
        <taxon>Gigasporaceae</taxon>
        <taxon>Racocetra</taxon>
    </lineage>
</organism>
<protein>
    <submittedName>
        <fullName evidence="1">11381_t:CDS:1</fullName>
    </submittedName>
</protein>
<evidence type="ECO:0000313" key="1">
    <source>
        <dbReference type="EMBL" id="CAG8480802.1"/>
    </source>
</evidence>
<name>A0ACA9KM56_9GLOM</name>